<feature type="chain" id="PRO_5016312628" evidence="1">
    <location>
        <begin position="18"/>
        <end position="116"/>
    </location>
</feature>
<keyword evidence="3" id="KW-1185">Reference proteome</keyword>
<dbReference type="OrthoDB" id="4272269at2759"/>
<dbReference type="AlphaFoldDB" id="A0A318ZAC3"/>
<gene>
    <name evidence="2" type="ORF">BP01DRAFT_383778</name>
</gene>
<sequence>MDITLVTLIALVCAAVARNDLRRRFRRRDSVARRLGHKAQRRDAFCVLHAGDNWNPQEVKDLFQCSVNLMDGYDRGNTGNKASCNMFRYLQNYGNTHSRGGIYEKVSQVLDVICFI</sequence>
<dbReference type="RefSeq" id="XP_025430268.1">
    <property type="nucleotide sequence ID" value="XM_025577445.1"/>
</dbReference>
<evidence type="ECO:0000313" key="2">
    <source>
        <dbReference type="EMBL" id="PYH44286.1"/>
    </source>
</evidence>
<dbReference type="Proteomes" id="UP000248349">
    <property type="component" value="Unassembled WGS sequence"/>
</dbReference>
<accession>A0A318ZAC3</accession>
<evidence type="ECO:0000313" key="3">
    <source>
        <dbReference type="Proteomes" id="UP000248349"/>
    </source>
</evidence>
<feature type="signal peptide" evidence="1">
    <location>
        <begin position="1"/>
        <end position="17"/>
    </location>
</feature>
<dbReference type="GeneID" id="37078674"/>
<reference evidence="2 3" key="1">
    <citation type="submission" date="2016-12" db="EMBL/GenBank/DDBJ databases">
        <title>The genomes of Aspergillus section Nigri reveals drivers in fungal speciation.</title>
        <authorList>
            <consortium name="DOE Joint Genome Institute"/>
            <person name="Vesth T.C."/>
            <person name="Nybo J."/>
            <person name="Theobald S."/>
            <person name="Brandl J."/>
            <person name="Frisvad J.C."/>
            <person name="Nielsen K.F."/>
            <person name="Lyhne E.K."/>
            <person name="Kogle M.E."/>
            <person name="Kuo A."/>
            <person name="Riley R."/>
            <person name="Clum A."/>
            <person name="Nolan M."/>
            <person name="Lipzen A."/>
            <person name="Salamov A."/>
            <person name="Henrissat B."/>
            <person name="Wiebenga A."/>
            <person name="De Vries R.P."/>
            <person name="Grigoriev I.V."/>
            <person name="Mortensen U.H."/>
            <person name="Andersen M.R."/>
            <person name="Baker S.E."/>
        </authorList>
    </citation>
    <scope>NUCLEOTIDE SEQUENCE [LARGE SCALE GENOMIC DNA]</scope>
    <source>
        <strain evidence="2 3">JOP 1030-1</strain>
    </source>
</reference>
<keyword evidence="1" id="KW-0732">Signal</keyword>
<protein>
    <submittedName>
        <fullName evidence="2">Uncharacterized protein</fullName>
    </submittedName>
</protein>
<dbReference type="EMBL" id="KZ821238">
    <property type="protein sequence ID" value="PYH44286.1"/>
    <property type="molecule type" value="Genomic_DNA"/>
</dbReference>
<evidence type="ECO:0000256" key="1">
    <source>
        <dbReference type="SAM" id="SignalP"/>
    </source>
</evidence>
<organism evidence="2 3">
    <name type="scientific">Aspergillus saccharolyticus JOP 1030-1</name>
    <dbReference type="NCBI Taxonomy" id="1450539"/>
    <lineage>
        <taxon>Eukaryota</taxon>
        <taxon>Fungi</taxon>
        <taxon>Dikarya</taxon>
        <taxon>Ascomycota</taxon>
        <taxon>Pezizomycotina</taxon>
        <taxon>Eurotiomycetes</taxon>
        <taxon>Eurotiomycetidae</taxon>
        <taxon>Eurotiales</taxon>
        <taxon>Aspergillaceae</taxon>
        <taxon>Aspergillus</taxon>
        <taxon>Aspergillus subgen. Circumdati</taxon>
    </lineage>
</organism>
<name>A0A318ZAC3_9EURO</name>
<proteinExistence type="predicted"/>